<organism evidence="2 3">
    <name type="scientific">Bdellovibrio bacteriovorus</name>
    <dbReference type="NCBI Taxonomy" id="959"/>
    <lineage>
        <taxon>Bacteria</taxon>
        <taxon>Pseudomonadati</taxon>
        <taxon>Bdellovibrionota</taxon>
        <taxon>Bdellovibrionia</taxon>
        <taxon>Bdellovibrionales</taxon>
        <taxon>Pseudobdellovibrionaceae</taxon>
        <taxon>Bdellovibrio</taxon>
    </lineage>
</organism>
<dbReference type="AlphaFoldDB" id="A0A1Z3N6A9"/>
<dbReference type="PROSITE" id="PS50943">
    <property type="entry name" value="HTH_CROC1"/>
    <property type="match status" value="1"/>
</dbReference>
<evidence type="ECO:0000259" key="1">
    <source>
        <dbReference type="PROSITE" id="PS50943"/>
    </source>
</evidence>
<evidence type="ECO:0000313" key="3">
    <source>
        <dbReference type="Proteomes" id="UP000197003"/>
    </source>
</evidence>
<dbReference type="Gene3D" id="1.10.260.40">
    <property type="entry name" value="lambda repressor-like DNA-binding domains"/>
    <property type="match status" value="1"/>
</dbReference>
<dbReference type="RefSeq" id="WP_088564591.1">
    <property type="nucleotide sequence ID" value="NZ_CP020946.1"/>
</dbReference>
<dbReference type="GO" id="GO:0003677">
    <property type="term" value="F:DNA binding"/>
    <property type="evidence" value="ECO:0007669"/>
    <property type="project" value="InterPro"/>
</dbReference>
<protein>
    <recommendedName>
        <fullName evidence="1">HTH cro/C1-type domain-containing protein</fullName>
    </recommendedName>
</protein>
<reference evidence="2 3" key="1">
    <citation type="submission" date="2017-04" db="EMBL/GenBank/DDBJ databases">
        <title>Whole genome sequence of Bdellovibrio bacteriovorus strain SSB218315.</title>
        <authorList>
            <person name="Oyedara O."/>
            <person name="Rodriguez-Perez M.A."/>
        </authorList>
    </citation>
    <scope>NUCLEOTIDE SEQUENCE [LARGE SCALE GENOMIC DNA]</scope>
    <source>
        <strain evidence="2 3">SSB218315</strain>
    </source>
</reference>
<dbReference type="SUPFAM" id="SSF47413">
    <property type="entry name" value="lambda repressor-like DNA-binding domains"/>
    <property type="match status" value="1"/>
</dbReference>
<name>A0A1Z3N6A9_BDEBC</name>
<accession>A0A1Z3N6A9</accession>
<dbReference type="Proteomes" id="UP000197003">
    <property type="component" value="Chromosome"/>
</dbReference>
<proteinExistence type="predicted"/>
<gene>
    <name evidence="2" type="ORF">B9G79_05195</name>
</gene>
<dbReference type="SMART" id="SM00530">
    <property type="entry name" value="HTH_XRE"/>
    <property type="match status" value="1"/>
</dbReference>
<dbReference type="InterPro" id="IPR001387">
    <property type="entry name" value="Cro/C1-type_HTH"/>
</dbReference>
<evidence type="ECO:0000313" key="2">
    <source>
        <dbReference type="EMBL" id="ASD63005.1"/>
    </source>
</evidence>
<dbReference type="OrthoDB" id="5296175at2"/>
<feature type="domain" description="HTH cro/C1-type" evidence="1">
    <location>
        <begin position="7"/>
        <end position="62"/>
    </location>
</feature>
<dbReference type="InterPro" id="IPR010982">
    <property type="entry name" value="Lambda_DNA-bd_dom_sf"/>
</dbReference>
<dbReference type="Pfam" id="PF13560">
    <property type="entry name" value="HTH_31"/>
    <property type="match status" value="1"/>
</dbReference>
<sequence>MPLARFLKNKRTCAALTQLEVGQRLGFHKSQFVSSMERGTSRPPIRVLKKMCEIYQIPETEMRKAYVHNAVVKAEARACDDWDNEDH</sequence>
<dbReference type="EMBL" id="CP020946">
    <property type="protein sequence ID" value="ASD63005.1"/>
    <property type="molecule type" value="Genomic_DNA"/>
</dbReference>
<dbReference type="CDD" id="cd00093">
    <property type="entry name" value="HTH_XRE"/>
    <property type="match status" value="1"/>
</dbReference>